<feature type="compositionally biased region" description="Low complexity" evidence="1">
    <location>
        <begin position="255"/>
        <end position="276"/>
    </location>
</feature>
<evidence type="ECO:0000313" key="3">
    <source>
        <dbReference type="Proteomes" id="UP000245946"/>
    </source>
</evidence>
<feature type="region of interest" description="Disordered" evidence="1">
    <location>
        <begin position="94"/>
        <end position="114"/>
    </location>
</feature>
<dbReference type="GO" id="GO:0000329">
    <property type="term" value="C:fungal-type vacuole membrane"/>
    <property type="evidence" value="ECO:0007669"/>
    <property type="project" value="InterPro"/>
</dbReference>
<feature type="region of interest" description="Disordered" evidence="1">
    <location>
        <begin position="589"/>
        <end position="620"/>
    </location>
</feature>
<feature type="region of interest" description="Disordered" evidence="1">
    <location>
        <begin position="1"/>
        <end position="20"/>
    </location>
</feature>
<reference evidence="2 3" key="1">
    <citation type="journal article" date="2018" name="Mol. Biol. Evol.">
        <title>Broad Genomic Sampling Reveals a Smut Pathogenic Ancestry of the Fungal Clade Ustilaginomycotina.</title>
        <authorList>
            <person name="Kijpornyongpan T."/>
            <person name="Mondo S.J."/>
            <person name="Barry K."/>
            <person name="Sandor L."/>
            <person name="Lee J."/>
            <person name="Lipzen A."/>
            <person name="Pangilinan J."/>
            <person name="LaButti K."/>
            <person name="Hainaut M."/>
            <person name="Henrissat B."/>
            <person name="Grigoriev I.V."/>
            <person name="Spatafora J.W."/>
            <person name="Aime M.C."/>
        </authorList>
    </citation>
    <scope>NUCLEOTIDE SEQUENCE [LARGE SCALE GENOMIC DNA]</scope>
    <source>
        <strain evidence="2 3">MCA 4186</strain>
    </source>
</reference>
<dbReference type="Pfam" id="PF12505">
    <property type="entry name" value="DUF3712"/>
    <property type="match status" value="1"/>
</dbReference>
<organism evidence="2 3">
    <name type="scientific">Tilletiopsis washingtonensis</name>
    <dbReference type="NCBI Taxonomy" id="58919"/>
    <lineage>
        <taxon>Eukaryota</taxon>
        <taxon>Fungi</taxon>
        <taxon>Dikarya</taxon>
        <taxon>Basidiomycota</taxon>
        <taxon>Ustilaginomycotina</taxon>
        <taxon>Exobasidiomycetes</taxon>
        <taxon>Entylomatales</taxon>
        <taxon>Entylomatales incertae sedis</taxon>
        <taxon>Tilletiopsis</taxon>
    </lineage>
</organism>
<accession>A0A316ZBV0</accession>
<dbReference type="InterPro" id="IPR022185">
    <property type="entry name" value="DUF3712"/>
</dbReference>
<sequence length="1439" mass="150069">MATSTDTPPGAAGAPPKTTGLSRVPAVRALVDRLLHRARLDIAELHVHSLSDTGFQARAKLRLSNIGTGPLPLVKVKVCLPAQSTELHWIEHASAASSSKSGKRASSSSTPSLLPETGSCLVAHAEIPPFRLRPSAVPGAASAEIELTIRTPAGGSEALSRFVRTLLAAPAEGEPQQLVLRARGAEIKAYGMKFSGLSLEKIVPLGGLAGLGGVLQLPGASGASAGSLGLPSMPVRTRASDLSASEKHSKRRSWLSRASSSRASSSAVGTSSQTTAPVSTPGAPLEIGEFQIVAGHAREGIELSASVSLVNPSQSPALTFEPGELRFSLCSPSAKGSMVSLGSLTLASTPLRPGTNKVTAKGFVILPAEPPAGSASDSPASLAYAAGANLLSSLLQDEPIEICAVAQESNGGASPVAWLAAALKGAQIDARVPALGDRSRLLDGAELRVEGAAMAARPTPASPRLERGVSTASRNSNGAAGGSSVARATLHNSFGADIHVESLSVQALATELPGEGGSELELAMIQTPTSWDGLRLPAGGEGVATSLPIEINRDPNVLIAIMRRTAQTRGVDIGESLEELFDELCAGGGTAGKTPHGSKRNSVASSRAKGPRASGDADPSRDLASLLSRALADLRVTAHVNATARLGDYRIPGTLRFTQRRLPIALSTASSAALLPSVGAPFVGALAERAEVQLVAVVVHGMDEDGIVASAGLRLVNFGPLAASIRFDEPADLFRDGKKVARLFISGSVAVEPGMLEAVRTDVRLAPPTGAGATEAFGAVAAALLQEHTAAFELQAQHVVITAGGVEFLTPLNKTIKLAGLGGFPDLSVTHFSVLGEARPPAAGGSLLQAALQSTAGTNNGAFQICAGVTLVNPSDMTIKLARLELALSYDGAQVGQLALEDVVIEPYGETPLEARGLVYLQEDADREIVLPKLGEMISSLVAGREVKLGLRGARAWAQPPPAAVGGAAGKRRATSEPQRLSWLDCALASFSLSATLQQEPLRLVDGVDVGKLDASFPANGPPVITATDILIDYSLPYPIELRPVTTSADVEVIFDDVVVGRAKTREGVISDEHARSDDGGAKGTFTLGLERFELHTHDEAMMADLVSHVFDAGDSGTTRISLRGTAHVRVATTLGELPVTVDLGRAHRIRVAGLNSLRESPLQYSNFQVVDANPEYLRVTFSLFLNNPSTSMHIRLPDTGLSMGVYLRDTFVGRALIASGSFDMPGGPVAIHGVEFRYSPAREDRVRDLPSNLLSGRNTVLQVRGDDESTELPVLRDALSRIRMEFTLKPMLHELLESISVQLGPSVLTHSTVEATYVVRNPLAVPIDLCSLSFAATFRGAPFGSAQCTFVRDAPLRIAPGTPTAPGTQSGKIDVRLAQSLDKLVKTFLAERGQLTLELDVQAKVELQGFSIPVFDYAQSLPLHIEGLGGVSKLLSIF</sequence>
<dbReference type="EMBL" id="KZ819289">
    <property type="protein sequence ID" value="PWN99180.1"/>
    <property type="molecule type" value="Genomic_DNA"/>
</dbReference>
<dbReference type="Proteomes" id="UP000245946">
    <property type="component" value="Unassembled WGS sequence"/>
</dbReference>
<protein>
    <submittedName>
        <fullName evidence="2">Uncharacterized protein</fullName>
    </submittedName>
</protein>
<dbReference type="OrthoDB" id="10039566at2759"/>
<dbReference type="InterPro" id="IPR046368">
    <property type="entry name" value="Tag1"/>
</dbReference>
<feature type="region of interest" description="Disordered" evidence="1">
    <location>
        <begin position="238"/>
        <end position="282"/>
    </location>
</feature>
<dbReference type="InterPro" id="IPR013783">
    <property type="entry name" value="Ig-like_fold"/>
</dbReference>
<dbReference type="PANTHER" id="PTHR35895">
    <property type="entry name" value="CHROMOSOME 16, WHOLE GENOME SHOTGUN SEQUENCE"/>
    <property type="match status" value="1"/>
</dbReference>
<gene>
    <name evidence="2" type="ORF">FA09DRAFT_329114</name>
</gene>
<dbReference type="Gene3D" id="2.60.40.10">
    <property type="entry name" value="Immunoglobulins"/>
    <property type="match status" value="1"/>
</dbReference>
<dbReference type="GeneID" id="37269583"/>
<feature type="compositionally biased region" description="Low complexity" evidence="1">
    <location>
        <begin position="470"/>
        <end position="484"/>
    </location>
</feature>
<keyword evidence="3" id="KW-1185">Reference proteome</keyword>
<name>A0A316ZBV0_9BASI</name>
<dbReference type="RefSeq" id="XP_025599459.1">
    <property type="nucleotide sequence ID" value="XM_025742039.1"/>
</dbReference>
<evidence type="ECO:0000313" key="2">
    <source>
        <dbReference type="EMBL" id="PWN99180.1"/>
    </source>
</evidence>
<evidence type="ECO:0000256" key="1">
    <source>
        <dbReference type="SAM" id="MobiDB-lite"/>
    </source>
</evidence>
<feature type="region of interest" description="Disordered" evidence="1">
    <location>
        <begin position="452"/>
        <end position="484"/>
    </location>
</feature>
<dbReference type="PANTHER" id="PTHR35895:SF1">
    <property type="entry name" value="LIPID-BINDING SERUM GLYCOPROTEIN C-TERMINAL DOMAIN-CONTAINING PROTEIN"/>
    <property type="match status" value="1"/>
</dbReference>
<proteinExistence type="predicted"/>